<comment type="similarity">
    <text evidence="1">Belongs to the SMP-30/CGR1 family.</text>
</comment>
<evidence type="ECO:0000313" key="5">
    <source>
        <dbReference type="EMBL" id="ETN46656.1"/>
    </source>
</evidence>
<keyword evidence="3" id="KW-0479">Metal-binding</keyword>
<sequence>MKTYTVSEPFLDVRCELAEGLYWEASEGENHLRFVDIVKQDVYRVDLARGPEALTKRSLDTSISVTADIADSKDAFIFGGKRGIGIASKLESEKYHRYVKGFWEGDDDADAKYHSMRANDGAVDSQGRFWVGVVNDPLVTEFAPVGALFRYDLDGSLHRVLDSVTIPNGLSWSLDDRTMYFTDSPTRCIYAFDFAAESGTVSNRRVFFQVPEGEGVPDGHAQDILGNLWVALWGGWKVVGISPTGEVFAEIKLPIRCPTVTGEDLYVGSEADPELHKYPDSARYQGAIFRCPIGIRGRKPNLARVKVNMP</sequence>
<dbReference type="InterPro" id="IPR013658">
    <property type="entry name" value="SGL"/>
</dbReference>
<dbReference type="GO" id="GO:0005509">
    <property type="term" value="F:calcium ion binding"/>
    <property type="evidence" value="ECO:0007669"/>
    <property type="project" value="TreeGrafter"/>
</dbReference>
<dbReference type="STRING" id="1220924.W2SD54"/>
<evidence type="ECO:0000259" key="4">
    <source>
        <dbReference type="Pfam" id="PF08450"/>
    </source>
</evidence>
<dbReference type="GO" id="GO:0004341">
    <property type="term" value="F:gluconolactonase activity"/>
    <property type="evidence" value="ECO:0007669"/>
    <property type="project" value="TreeGrafter"/>
</dbReference>
<keyword evidence="6" id="KW-1185">Reference proteome</keyword>
<organism evidence="5 6">
    <name type="scientific">Cyphellophora europaea (strain CBS 101466)</name>
    <name type="common">Phialophora europaea</name>
    <dbReference type="NCBI Taxonomy" id="1220924"/>
    <lineage>
        <taxon>Eukaryota</taxon>
        <taxon>Fungi</taxon>
        <taxon>Dikarya</taxon>
        <taxon>Ascomycota</taxon>
        <taxon>Pezizomycotina</taxon>
        <taxon>Eurotiomycetes</taxon>
        <taxon>Chaetothyriomycetidae</taxon>
        <taxon>Chaetothyriales</taxon>
        <taxon>Cyphellophoraceae</taxon>
        <taxon>Cyphellophora</taxon>
    </lineage>
</organism>
<dbReference type="PANTHER" id="PTHR10907:SF47">
    <property type="entry name" value="REGUCALCIN"/>
    <property type="match status" value="1"/>
</dbReference>
<dbReference type="HOGENOM" id="CLU_036110_3_0_1"/>
<dbReference type="AlphaFoldDB" id="W2SD54"/>
<comment type="cofactor">
    <cofactor evidence="3">
        <name>Zn(2+)</name>
        <dbReference type="ChEBI" id="CHEBI:29105"/>
    </cofactor>
    <text evidence="3">Binds 1 divalent metal cation per subunit.</text>
</comment>
<protein>
    <recommendedName>
        <fullName evidence="4">SMP-30/Gluconolactonase/LRE-like region domain-containing protein</fullName>
    </recommendedName>
</protein>
<proteinExistence type="inferred from homology"/>
<reference evidence="5 6" key="1">
    <citation type="submission" date="2013-03" db="EMBL/GenBank/DDBJ databases">
        <title>The Genome Sequence of Phialophora europaea CBS 101466.</title>
        <authorList>
            <consortium name="The Broad Institute Genomics Platform"/>
            <person name="Cuomo C."/>
            <person name="de Hoog S."/>
            <person name="Gorbushina A."/>
            <person name="Walker B."/>
            <person name="Young S.K."/>
            <person name="Zeng Q."/>
            <person name="Gargeya S."/>
            <person name="Fitzgerald M."/>
            <person name="Haas B."/>
            <person name="Abouelleil A."/>
            <person name="Allen A.W."/>
            <person name="Alvarado L."/>
            <person name="Arachchi H.M."/>
            <person name="Berlin A.M."/>
            <person name="Chapman S.B."/>
            <person name="Gainer-Dewar J."/>
            <person name="Goldberg J."/>
            <person name="Griggs A."/>
            <person name="Gujja S."/>
            <person name="Hansen M."/>
            <person name="Howarth C."/>
            <person name="Imamovic A."/>
            <person name="Ireland A."/>
            <person name="Larimer J."/>
            <person name="McCowan C."/>
            <person name="Murphy C."/>
            <person name="Pearson M."/>
            <person name="Poon T.W."/>
            <person name="Priest M."/>
            <person name="Roberts A."/>
            <person name="Saif S."/>
            <person name="Shea T."/>
            <person name="Sisk P."/>
            <person name="Sykes S."/>
            <person name="Wortman J."/>
            <person name="Nusbaum C."/>
            <person name="Birren B."/>
        </authorList>
    </citation>
    <scope>NUCLEOTIDE SEQUENCE [LARGE SCALE GENOMIC DNA]</scope>
    <source>
        <strain evidence="5 6">CBS 101466</strain>
    </source>
</reference>
<dbReference type="InParanoid" id="W2SD54"/>
<dbReference type="FunCoup" id="W2SD54">
    <property type="interactions" value="31"/>
</dbReference>
<dbReference type="Proteomes" id="UP000030752">
    <property type="component" value="Unassembled WGS sequence"/>
</dbReference>
<feature type="binding site" evidence="3">
    <location>
        <position position="218"/>
    </location>
    <ligand>
        <name>a divalent metal cation</name>
        <dbReference type="ChEBI" id="CHEBI:60240"/>
    </ligand>
</feature>
<dbReference type="PANTHER" id="PTHR10907">
    <property type="entry name" value="REGUCALCIN"/>
    <property type="match status" value="1"/>
</dbReference>
<dbReference type="VEuPathDB" id="FungiDB:HMPREF1541_00842"/>
<evidence type="ECO:0000313" key="6">
    <source>
        <dbReference type="Proteomes" id="UP000030752"/>
    </source>
</evidence>
<gene>
    <name evidence="5" type="ORF">HMPREF1541_00842</name>
</gene>
<feature type="domain" description="SMP-30/Gluconolactonase/LRE-like region" evidence="4">
    <location>
        <begin position="17"/>
        <end position="260"/>
    </location>
</feature>
<dbReference type="InterPro" id="IPR011042">
    <property type="entry name" value="6-blade_b-propeller_TolB-like"/>
</dbReference>
<feature type="binding site" evidence="3">
    <location>
        <position position="19"/>
    </location>
    <ligand>
        <name>a divalent metal cation</name>
        <dbReference type="ChEBI" id="CHEBI:60240"/>
    </ligand>
</feature>
<dbReference type="EMBL" id="KB822711">
    <property type="protein sequence ID" value="ETN46656.1"/>
    <property type="molecule type" value="Genomic_DNA"/>
</dbReference>
<dbReference type="Pfam" id="PF08450">
    <property type="entry name" value="SGL"/>
    <property type="match status" value="1"/>
</dbReference>
<feature type="binding site" evidence="3">
    <location>
        <position position="117"/>
    </location>
    <ligand>
        <name>substrate</name>
    </ligand>
</feature>
<dbReference type="GeneID" id="19968181"/>
<feature type="active site" description="Proton donor/acceptor" evidence="2">
    <location>
        <position position="218"/>
    </location>
</feature>
<keyword evidence="3" id="KW-0862">Zinc</keyword>
<evidence type="ECO:0000256" key="2">
    <source>
        <dbReference type="PIRSR" id="PIRSR605511-1"/>
    </source>
</evidence>
<dbReference type="Gene3D" id="2.120.10.30">
    <property type="entry name" value="TolB, C-terminal domain"/>
    <property type="match status" value="1"/>
</dbReference>
<evidence type="ECO:0000256" key="1">
    <source>
        <dbReference type="ARBA" id="ARBA00008853"/>
    </source>
</evidence>
<accession>W2SD54</accession>
<name>W2SD54_CYPE1</name>
<dbReference type="OrthoDB" id="423498at2759"/>
<dbReference type="InterPro" id="IPR005511">
    <property type="entry name" value="SMP-30"/>
</dbReference>
<dbReference type="PRINTS" id="PR01790">
    <property type="entry name" value="SMP30FAMILY"/>
</dbReference>
<dbReference type="eggNOG" id="KOG4499">
    <property type="taxonomic scope" value="Eukaryota"/>
</dbReference>
<dbReference type="RefSeq" id="XP_008711368.1">
    <property type="nucleotide sequence ID" value="XM_008713146.1"/>
</dbReference>
<dbReference type="SUPFAM" id="SSF63829">
    <property type="entry name" value="Calcium-dependent phosphotriesterase"/>
    <property type="match status" value="1"/>
</dbReference>
<feature type="binding site" evidence="3">
    <location>
        <position position="168"/>
    </location>
    <ligand>
        <name>a divalent metal cation</name>
        <dbReference type="ChEBI" id="CHEBI:60240"/>
    </ligand>
</feature>
<feature type="binding site" evidence="3">
    <location>
        <position position="119"/>
    </location>
    <ligand>
        <name>substrate</name>
    </ligand>
</feature>
<evidence type="ECO:0000256" key="3">
    <source>
        <dbReference type="PIRSR" id="PIRSR605511-2"/>
    </source>
</evidence>